<dbReference type="Proteomes" id="UP000188268">
    <property type="component" value="Unassembled WGS sequence"/>
</dbReference>
<dbReference type="OrthoDB" id="618098at2759"/>
<comment type="caution">
    <text evidence="1">The sequence shown here is derived from an EMBL/GenBank/DDBJ whole genome shotgun (WGS) entry which is preliminary data.</text>
</comment>
<name>A0A1R3I9F0_COCAP</name>
<dbReference type="PANTHER" id="PTHR48464:SF1">
    <property type="entry name" value="MYB_SANT-LIKE DOMAIN-CONTAINING PROTEIN"/>
    <property type="match status" value="1"/>
</dbReference>
<dbReference type="Gramene" id="OMO79190">
    <property type="protein sequence ID" value="OMO79190"/>
    <property type="gene ID" value="CCACVL1_13861"/>
</dbReference>
<sequence>MAAKKSRRWLPDEDAALIAAIVDMQNVGRFNADTGFKGGYLLELERMLHESLPQANIKAKPHIESRIRTLKKEWGIIYDMINGTNTSGFGWDGIREAGKDLSRSIGSEMVIQEKVQELDIILGEIDGLTEEERDIALSKIPDHPAQMLVFGSLPPHRKLAWLRRFLSSH</sequence>
<evidence type="ECO:0000313" key="2">
    <source>
        <dbReference type="Proteomes" id="UP000188268"/>
    </source>
</evidence>
<gene>
    <name evidence="1" type="ORF">CCACVL1_13861</name>
</gene>
<evidence type="ECO:0008006" key="3">
    <source>
        <dbReference type="Google" id="ProtNLM"/>
    </source>
</evidence>
<reference evidence="1 2" key="1">
    <citation type="submission" date="2013-09" db="EMBL/GenBank/DDBJ databases">
        <title>Corchorus capsularis genome sequencing.</title>
        <authorList>
            <person name="Alam M."/>
            <person name="Haque M.S."/>
            <person name="Islam M.S."/>
            <person name="Emdad E.M."/>
            <person name="Islam M.M."/>
            <person name="Ahmed B."/>
            <person name="Halim A."/>
            <person name="Hossen Q.M.M."/>
            <person name="Hossain M.Z."/>
            <person name="Ahmed R."/>
            <person name="Khan M.M."/>
            <person name="Islam R."/>
            <person name="Rashid M.M."/>
            <person name="Khan S.A."/>
            <person name="Rahman M.S."/>
            <person name="Alam M."/>
        </authorList>
    </citation>
    <scope>NUCLEOTIDE SEQUENCE [LARGE SCALE GENOMIC DNA]</scope>
    <source>
        <strain evidence="2">cv. CVL-1</strain>
        <tissue evidence="1">Whole seedling</tissue>
    </source>
</reference>
<proteinExistence type="predicted"/>
<organism evidence="1 2">
    <name type="scientific">Corchorus capsularis</name>
    <name type="common">Jute</name>
    <dbReference type="NCBI Taxonomy" id="210143"/>
    <lineage>
        <taxon>Eukaryota</taxon>
        <taxon>Viridiplantae</taxon>
        <taxon>Streptophyta</taxon>
        <taxon>Embryophyta</taxon>
        <taxon>Tracheophyta</taxon>
        <taxon>Spermatophyta</taxon>
        <taxon>Magnoliopsida</taxon>
        <taxon>eudicotyledons</taxon>
        <taxon>Gunneridae</taxon>
        <taxon>Pentapetalae</taxon>
        <taxon>rosids</taxon>
        <taxon>malvids</taxon>
        <taxon>Malvales</taxon>
        <taxon>Malvaceae</taxon>
        <taxon>Grewioideae</taxon>
        <taxon>Apeibeae</taxon>
        <taxon>Corchorus</taxon>
    </lineage>
</organism>
<accession>A0A1R3I9F0</accession>
<keyword evidence="2" id="KW-1185">Reference proteome</keyword>
<protein>
    <recommendedName>
        <fullName evidence="3">Myb/SANT-like domain-containing protein</fullName>
    </recommendedName>
</protein>
<dbReference type="PANTHER" id="PTHR48464">
    <property type="match status" value="1"/>
</dbReference>
<dbReference type="AlphaFoldDB" id="A0A1R3I9F0"/>
<dbReference type="STRING" id="210143.A0A1R3I9F0"/>
<dbReference type="EMBL" id="AWWV01010450">
    <property type="protein sequence ID" value="OMO79190.1"/>
    <property type="molecule type" value="Genomic_DNA"/>
</dbReference>
<evidence type="ECO:0000313" key="1">
    <source>
        <dbReference type="EMBL" id="OMO79190.1"/>
    </source>
</evidence>